<evidence type="ECO:0000313" key="5">
    <source>
        <dbReference type="Proteomes" id="UP000025227"/>
    </source>
</evidence>
<dbReference type="Pfam" id="PF07986">
    <property type="entry name" value="TBCC"/>
    <property type="match status" value="1"/>
</dbReference>
<reference evidence="6" key="1">
    <citation type="submission" date="2020-12" db="UniProtKB">
        <authorList>
            <consortium name="WormBaseParasite"/>
        </authorList>
    </citation>
    <scope>IDENTIFICATION</scope>
    <source>
        <strain evidence="6">MHco3</strain>
    </source>
</reference>
<dbReference type="AlphaFoldDB" id="A0A7I4YIG9"/>
<dbReference type="InterPro" id="IPR016098">
    <property type="entry name" value="CAP/MinC_C"/>
</dbReference>
<dbReference type="GO" id="GO:0007021">
    <property type="term" value="P:tubulin complex assembly"/>
    <property type="evidence" value="ECO:0007669"/>
    <property type="project" value="TreeGrafter"/>
</dbReference>
<dbReference type="PANTHER" id="PTHR15139">
    <property type="entry name" value="TUBULIN FOLDING COFACTOR C"/>
    <property type="match status" value="1"/>
</dbReference>
<evidence type="ECO:0000256" key="3">
    <source>
        <dbReference type="SAM" id="MobiDB-lite"/>
    </source>
</evidence>
<dbReference type="InterPro" id="IPR017901">
    <property type="entry name" value="C-CAP_CF_C-like"/>
</dbReference>
<dbReference type="PROSITE" id="PS51329">
    <property type="entry name" value="C_CAP_COFACTOR_C"/>
    <property type="match status" value="1"/>
</dbReference>
<keyword evidence="5" id="KW-1185">Reference proteome</keyword>
<feature type="region of interest" description="Disordered" evidence="3">
    <location>
        <begin position="29"/>
        <end position="48"/>
    </location>
</feature>
<dbReference type="OMA" id="QQVRIHT"/>
<keyword evidence="2" id="KW-0143">Chaperone</keyword>
<dbReference type="GO" id="GO:0007023">
    <property type="term" value="P:post-chaperonin tubulin folding pathway"/>
    <property type="evidence" value="ECO:0007669"/>
    <property type="project" value="InterPro"/>
</dbReference>
<dbReference type="GO" id="GO:0005737">
    <property type="term" value="C:cytoplasm"/>
    <property type="evidence" value="ECO:0007669"/>
    <property type="project" value="TreeGrafter"/>
</dbReference>
<dbReference type="Gene3D" id="2.160.20.70">
    <property type="match status" value="1"/>
</dbReference>
<dbReference type="InterPro" id="IPR012945">
    <property type="entry name" value="Tubulin-bd_cofactor_C_dom"/>
</dbReference>
<dbReference type="WBParaSite" id="HCON_00095310-00001">
    <property type="protein sequence ID" value="HCON_00095310-00001"/>
    <property type="gene ID" value="HCON_00095310"/>
</dbReference>
<organism evidence="5 6">
    <name type="scientific">Haemonchus contortus</name>
    <name type="common">Barber pole worm</name>
    <dbReference type="NCBI Taxonomy" id="6289"/>
    <lineage>
        <taxon>Eukaryota</taxon>
        <taxon>Metazoa</taxon>
        <taxon>Ecdysozoa</taxon>
        <taxon>Nematoda</taxon>
        <taxon>Chromadorea</taxon>
        <taxon>Rhabditida</taxon>
        <taxon>Rhabditina</taxon>
        <taxon>Rhabditomorpha</taxon>
        <taxon>Strongyloidea</taxon>
        <taxon>Trichostrongylidae</taxon>
        <taxon>Haemonchus</taxon>
    </lineage>
</organism>
<dbReference type="InterPro" id="IPR027684">
    <property type="entry name" value="TBCC"/>
</dbReference>
<dbReference type="SMART" id="SM00673">
    <property type="entry name" value="CARP"/>
    <property type="match status" value="2"/>
</dbReference>
<dbReference type="OrthoDB" id="194775at2759"/>
<comment type="similarity">
    <text evidence="1">Belongs to the TBCC family.</text>
</comment>
<dbReference type="Proteomes" id="UP000025227">
    <property type="component" value="Unplaced"/>
</dbReference>
<dbReference type="PANTHER" id="PTHR15139:SF0">
    <property type="entry name" value="TUBULIN-SPECIFIC CHAPERONE C"/>
    <property type="match status" value="1"/>
</dbReference>
<name>A0A7I4YIG9_HAECO</name>
<evidence type="ECO:0000256" key="1">
    <source>
        <dbReference type="ARBA" id="ARBA00008848"/>
    </source>
</evidence>
<proteinExistence type="inferred from homology"/>
<evidence type="ECO:0000259" key="4">
    <source>
        <dbReference type="PROSITE" id="PS51329"/>
    </source>
</evidence>
<protein>
    <submittedName>
        <fullName evidence="6">C-CAP/cofactor C-like domain-containing protein</fullName>
    </submittedName>
</protein>
<sequence length="310" mass="34236">MNETLDDVTSTESSDAIARRKELLLQRLQQRRPVKQASSGTDKAKVREEELNDALNRAREQAESRVVDEETVKTLEGFLSLEGCGWSAKRIQEALELLRKASLGISGGNVQPSKFAFSVSDKKPLAASSAKHSPTPSPSRSAPIAANEIPANAIQLLNLVGENRVISGKDGFDVKLKNIRNCQLSFVFCPSTVHIQGVHDCKLVFLPVETSILMYDCTGSQIFATAQQLRIHNSHELRLHVGVRAAVIIESCSKIRMAPYRVIFNDKSVEAPLGEAWMHPNDFDWLAEGQSPNWTVASESEWETCILADI</sequence>
<evidence type="ECO:0000313" key="6">
    <source>
        <dbReference type="WBParaSite" id="HCON_00095310-00001"/>
    </source>
</evidence>
<accession>A0A7I4YIG9</accession>
<evidence type="ECO:0000256" key="2">
    <source>
        <dbReference type="ARBA" id="ARBA00023186"/>
    </source>
</evidence>
<dbReference type="InterPro" id="IPR006599">
    <property type="entry name" value="CARP_motif"/>
</dbReference>
<feature type="domain" description="C-CAP/cofactor C-like" evidence="4">
    <location>
        <begin position="136"/>
        <end position="285"/>
    </location>
</feature>